<name>A0A926RZ06_9BACI</name>
<dbReference type="CDD" id="cd00945">
    <property type="entry name" value="Aldolase_Class_I"/>
    <property type="match status" value="1"/>
</dbReference>
<dbReference type="Proteomes" id="UP000626844">
    <property type="component" value="Unassembled WGS sequence"/>
</dbReference>
<keyword evidence="2" id="KW-1185">Reference proteome</keyword>
<proteinExistence type="predicted"/>
<evidence type="ECO:0000313" key="2">
    <source>
        <dbReference type="Proteomes" id="UP000626844"/>
    </source>
</evidence>
<dbReference type="AlphaFoldDB" id="A0A926RZ06"/>
<organism evidence="1 2">
    <name type="scientific">Metabacillus arenae</name>
    <dbReference type="NCBI Taxonomy" id="2771434"/>
    <lineage>
        <taxon>Bacteria</taxon>
        <taxon>Bacillati</taxon>
        <taxon>Bacillota</taxon>
        <taxon>Bacilli</taxon>
        <taxon>Bacillales</taxon>
        <taxon>Bacillaceae</taxon>
        <taxon>Metabacillus</taxon>
    </lineage>
</organism>
<comment type="caution">
    <text evidence="1">The sequence shown here is derived from an EMBL/GenBank/DDBJ whole genome shotgun (WGS) entry which is preliminary data.</text>
</comment>
<sequence length="217" mass="23933">MTLLVSLPENNVELAKAAIRSGVDAVKMHVNVDHRASGNRFEPVEAYKEVFRTIRSEFRGPLGIVPGDSIEKIKRTEMEQLIDLGFNFYSIYAHHKLSWMFELDNMDKTFAITSDYSAAGLGKVKHFGASGIEASIIPGEEYGTPLSFKDVLTYQSIVENVDVPVLVPSQRKLAPSDIPLLHKAGIKAVMLGAIVIGDTEERIEKAIASFRNAIDSL</sequence>
<gene>
    <name evidence="1" type="ORF">IC621_20670</name>
</gene>
<reference evidence="1" key="1">
    <citation type="submission" date="2020-09" db="EMBL/GenBank/DDBJ databases">
        <title>A novel bacterium of genus Bacillus, isolated from South China Sea.</title>
        <authorList>
            <person name="Huang H."/>
            <person name="Mo K."/>
            <person name="Hu Y."/>
        </authorList>
    </citation>
    <scope>NUCLEOTIDE SEQUENCE</scope>
    <source>
        <strain evidence="1">IB182487</strain>
    </source>
</reference>
<evidence type="ECO:0000313" key="1">
    <source>
        <dbReference type="EMBL" id="MBD1382621.1"/>
    </source>
</evidence>
<accession>A0A926RZ06</accession>
<dbReference type="EMBL" id="JACXAI010000034">
    <property type="protein sequence ID" value="MBD1382621.1"/>
    <property type="molecule type" value="Genomic_DNA"/>
</dbReference>
<dbReference type="SUPFAM" id="SSF51391">
    <property type="entry name" value="Thiamin phosphate synthase"/>
    <property type="match status" value="1"/>
</dbReference>
<dbReference type="InterPro" id="IPR036206">
    <property type="entry name" value="ThiamineP_synth_sf"/>
</dbReference>
<protein>
    <submittedName>
        <fullName evidence="1">Uncharacterized protein</fullName>
    </submittedName>
</protein>